<evidence type="ECO:0000256" key="1">
    <source>
        <dbReference type="SAM" id="Coils"/>
    </source>
</evidence>
<accession>A0A6N9NJ76</accession>
<feature type="transmembrane region" description="Helical" evidence="2">
    <location>
        <begin position="16"/>
        <end position="36"/>
    </location>
</feature>
<dbReference type="Proteomes" id="UP000470771">
    <property type="component" value="Unassembled WGS sequence"/>
</dbReference>
<proteinExistence type="predicted"/>
<dbReference type="NCBIfam" id="TIGR03513">
    <property type="entry name" value="GldL_gliding"/>
    <property type="match status" value="1"/>
</dbReference>
<comment type="caution">
    <text evidence="4">The sequence shown here is derived from an EMBL/GenBank/DDBJ whole genome shotgun (WGS) entry which is preliminary data.</text>
</comment>
<evidence type="ECO:0000256" key="2">
    <source>
        <dbReference type="SAM" id="Phobius"/>
    </source>
</evidence>
<keyword evidence="5" id="KW-1185">Reference proteome</keyword>
<feature type="coiled-coil region" evidence="1">
    <location>
        <begin position="234"/>
        <end position="261"/>
    </location>
</feature>
<keyword evidence="2" id="KW-0812">Transmembrane</keyword>
<evidence type="ECO:0000313" key="4">
    <source>
        <dbReference type="EMBL" id="NBG65247.1"/>
    </source>
</evidence>
<name>A0A6N9NJ76_9FLAO</name>
<feature type="domain" description="Gliding motility protein GldL-like N-terminal" evidence="3">
    <location>
        <begin position="20"/>
        <end position="80"/>
    </location>
</feature>
<gene>
    <name evidence="4" type="primary">gldL</name>
    <name evidence="4" type="ORF">GQN54_03915</name>
</gene>
<dbReference type="RefSeq" id="WP_160632199.1">
    <property type="nucleotide sequence ID" value="NZ_WWNE01000004.1"/>
</dbReference>
<keyword evidence="2" id="KW-1133">Transmembrane helix</keyword>
<keyword evidence="2" id="KW-0472">Membrane</keyword>
<sequence length="273" mass="29506">MGFVEFLFETKKGKKVMGLLYGMGAAVVIIGALFKIQHWPGASAMLIIGLSVEALIFAVSAFEPPHMEVDWTLAYPELAGMEDDALTKPSRRNVGGGNGDAVSQELDRMLEEAKIGPELIESLGKGFQNLSEHTSHLNNISDASVATNEFVDNVRAASNNMGQLSESYLKASESLTSISVSPDAGNSYSENLMSISAKLSELNNVYELQLNSASQHMEVTNKAFEGMSSLITNLNNSVEDTQKYKENIAELSKNLGALNRVYGNMLTAMNVNA</sequence>
<keyword evidence="1" id="KW-0175">Coiled coil</keyword>
<evidence type="ECO:0000313" key="5">
    <source>
        <dbReference type="Proteomes" id="UP000470771"/>
    </source>
</evidence>
<dbReference type="AlphaFoldDB" id="A0A6N9NJ76"/>
<protein>
    <submittedName>
        <fullName evidence="4">Gliding motility protein GldL</fullName>
    </submittedName>
</protein>
<organism evidence="4 5">
    <name type="scientific">Acidiluteibacter ferrifornacis</name>
    <dbReference type="NCBI Taxonomy" id="2692424"/>
    <lineage>
        <taxon>Bacteria</taxon>
        <taxon>Pseudomonadati</taxon>
        <taxon>Bacteroidota</taxon>
        <taxon>Flavobacteriia</taxon>
        <taxon>Flavobacteriales</taxon>
        <taxon>Cryomorphaceae</taxon>
        <taxon>Acidiluteibacter</taxon>
    </lineage>
</organism>
<evidence type="ECO:0000259" key="3">
    <source>
        <dbReference type="Pfam" id="PF22827"/>
    </source>
</evidence>
<dbReference type="InterPro" id="IPR019852">
    <property type="entry name" value="Motility-assoc_prot_GldL"/>
</dbReference>
<feature type="transmembrane region" description="Helical" evidence="2">
    <location>
        <begin position="42"/>
        <end position="62"/>
    </location>
</feature>
<dbReference type="EMBL" id="WWNE01000004">
    <property type="protein sequence ID" value="NBG65247.1"/>
    <property type="molecule type" value="Genomic_DNA"/>
</dbReference>
<reference evidence="4 5" key="1">
    <citation type="submission" date="2019-12" db="EMBL/GenBank/DDBJ databases">
        <authorList>
            <person name="Zhao J."/>
        </authorList>
    </citation>
    <scope>NUCLEOTIDE SEQUENCE [LARGE SCALE GENOMIC DNA]</scope>
    <source>
        <strain evidence="4 5">S-15</strain>
    </source>
</reference>
<dbReference type="InterPro" id="IPR055087">
    <property type="entry name" value="GldL-like_N"/>
</dbReference>
<dbReference type="Pfam" id="PF22827">
    <property type="entry name" value="GldL_N"/>
    <property type="match status" value="1"/>
</dbReference>